<evidence type="ECO:0000256" key="7">
    <source>
        <dbReference type="ARBA" id="ARBA00022827"/>
    </source>
</evidence>
<dbReference type="GO" id="GO:0046872">
    <property type="term" value="F:metal ion binding"/>
    <property type="evidence" value="ECO:0007669"/>
    <property type="project" value="UniProtKB-KW"/>
</dbReference>
<sequence length="304" mass="34185">MNRSIKLFFALILFKVAMAQGTSYYLMGTYAYIELPSQNLNLTAYKYLKEIEMKLSDYLDSSDVSKINLNAGDKFVKVSDVTLEAIKNSIEISRKTWGFFDVTFGALTINAKRLGKISEDSARKLVNFMDIVISGDSVMLARKGMSIDLGGIGKGFAIEKTYNYLKINSGFISIGGDMKVWGHKRTLAIKNPIEGGALVQMINSKDVSISTSGNYLRKHIETRDDKIVQITVAHENSTFADAYATALFAMSKDLREKFLSENPDVGVLMLYEDGSVFMNKKFREFFEVIIFKDAAKYISKTKRR</sequence>
<keyword evidence="11" id="KW-0449">Lipoprotein</keyword>
<keyword evidence="4" id="KW-0285">Flavoprotein</keyword>
<evidence type="ECO:0000256" key="6">
    <source>
        <dbReference type="ARBA" id="ARBA00022723"/>
    </source>
</evidence>
<dbReference type="OrthoDB" id="9778595at2"/>
<dbReference type="PANTHER" id="PTHR30040">
    <property type="entry name" value="THIAMINE BIOSYNTHESIS LIPOPROTEIN APBE"/>
    <property type="match status" value="1"/>
</dbReference>
<keyword evidence="5" id="KW-0808">Transferase</keyword>
<evidence type="ECO:0000256" key="8">
    <source>
        <dbReference type="ARBA" id="ARBA00022842"/>
    </source>
</evidence>
<comment type="catalytic activity">
    <reaction evidence="10">
        <text>L-threonyl-[protein] + FAD = FMN-L-threonyl-[protein] + AMP + H(+)</text>
        <dbReference type="Rhea" id="RHEA:36847"/>
        <dbReference type="Rhea" id="RHEA-COMP:11060"/>
        <dbReference type="Rhea" id="RHEA-COMP:11061"/>
        <dbReference type="ChEBI" id="CHEBI:15378"/>
        <dbReference type="ChEBI" id="CHEBI:30013"/>
        <dbReference type="ChEBI" id="CHEBI:57692"/>
        <dbReference type="ChEBI" id="CHEBI:74257"/>
        <dbReference type="ChEBI" id="CHEBI:456215"/>
        <dbReference type="EC" id="2.7.1.180"/>
    </reaction>
</comment>
<organism evidence="11 12">
    <name type="scientific">Kryptobacter tengchongensis</name>
    <dbReference type="NCBI Taxonomy" id="1643429"/>
    <lineage>
        <taxon>Bacteria</taxon>
        <taxon>Pseudomonadati</taxon>
        <taxon>Candidatus Kryptoniota</taxon>
        <taxon>Candidatus Kryptobacter</taxon>
    </lineage>
</organism>
<dbReference type="EMBL" id="CZVU01000084">
    <property type="protein sequence ID" value="CUT04169.1"/>
    <property type="molecule type" value="Genomic_DNA"/>
</dbReference>
<evidence type="ECO:0000256" key="1">
    <source>
        <dbReference type="ARBA" id="ARBA00001946"/>
    </source>
</evidence>
<dbReference type="EC" id="2.7.1.180" evidence="2"/>
<evidence type="ECO:0000256" key="9">
    <source>
        <dbReference type="ARBA" id="ARBA00031306"/>
    </source>
</evidence>
<evidence type="ECO:0000256" key="3">
    <source>
        <dbReference type="ARBA" id="ARBA00016337"/>
    </source>
</evidence>
<evidence type="ECO:0000256" key="4">
    <source>
        <dbReference type="ARBA" id="ARBA00022630"/>
    </source>
</evidence>
<dbReference type="GO" id="GO:0016740">
    <property type="term" value="F:transferase activity"/>
    <property type="evidence" value="ECO:0007669"/>
    <property type="project" value="UniProtKB-KW"/>
</dbReference>
<evidence type="ECO:0000256" key="2">
    <source>
        <dbReference type="ARBA" id="ARBA00011955"/>
    </source>
</evidence>
<keyword evidence="6" id="KW-0479">Metal-binding</keyword>
<protein>
    <recommendedName>
        <fullName evidence="3">FAD:protein FMN transferase</fullName>
        <ecNumber evidence="2">2.7.1.180</ecNumber>
    </recommendedName>
    <alternativeName>
        <fullName evidence="9">Flavin transferase</fullName>
    </alternativeName>
</protein>
<evidence type="ECO:0000256" key="10">
    <source>
        <dbReference type="ARBA" id="ARBA00048540"/>
    </source>
</evidence>
<evidence type="ECO:0000313" key="11">
    <source>
        <dbReference type="EMBL" id="CUT04169.1"/>
    </source>
</evidence>
<keyword evidence="8" id="KW-0460">Magnesium</keyword>
<dbReference type="InterPro" id="IPR024932">
    <property type="entry name" value="ApbE"/>
</dbReference>
<reference evidence="11 12" key="1">
    <citation type="submission" date="2015-11" db="EMBL/GenBank/DDBJ databases">
        <authorList>
            <person name="Varghese N."/>
        </authorList>
    </citation>
    <scope>NUCLEOTIDE SEQUENCE [LARGE SCALE GENOMIC DNA]</scope>
    <source>
        <strain evidence="11 12">JGI-24</strain>
    </source>
</reference>
<keyword evidence="7" id="KW-0274">FAD</keyword>
<name>A0A656DBC2_KRYT1</name>
<keyword evidence="12" id="KW-1185">Reference proteome</keyword>
<evidence type="ECO:0000256" key="5">
    <source>
        <dbReference type="ARBA" id="ARBA00022679"/>
    </source>
</evidence>
<dbReference type="SUPFAM" id="SSF143631">
    <property type="entry name" value="ApbE-like"/>
    <property type="match status" value="1"/>
</dbReference>
<dbReference type="Gene3D" id="3.10.520.10">
    <property type="entry name" value="ApbE-like domains"/>
    <property type="match status" value="1"/>
</dbReference>
<gene>
    <name evidence="11" type="ORF">JGI24_01438</name>
</gene>
<dbReference type="Pfam" id="PF02424">
    <property type="entry name" value="ApbE"/>
    <property type="match status" value="1"/>
</dbReference>
<proteinExistence type="predicted"/>
<dbReference type="PANTHER" id="PTHR30040:SF2">
    <property type="entry name" value="FAD:PROTEIN FMN TRANSFERASE"/>
    <property type="match status" value="1"/>
</dbReference>
<dbReference type="AlphaFoldDB" id="A0A656DBC2"/>
<evidence type="ECO:0000313" key="12">
    <source>
        <dbReference type="Proteomes" id="UP000243065"/>
    </source>
</evidence>
<dbReference type="InterPro" id="IPR003374">
    <property type="entry name" value="ApbE-like_sf"/>
</dbReference>
<comment type="cofactor">
    <cofactor evidence="1">
        <name>Mg(2+)</name>
        <dbReference type="ChEBI" id="CHEBI:18420"/>
    </cofactor>
</comment>
<dbReference type="Proteomes" id="UP000243065">
    <property type="component" value="Unassembled WGS sequence"/>
</dbReference>
<accession>A0A656DBC2</accession>
<dbReference type="RefSeq" id="WP_072150758.1">
    <property type="nucleotide sequence ID" value="NZ_CZVU01000084.1"/>
</dbReference>